<feature type="compositionally biased region" description="Basic residues" evidence="1">
    <location>
        <begin position="825"/>
        <end position="845"/>
    </location>
</feature>
<feature type="region of interest" description="Disordered" evidence="1">
    <location>
        <begin position="825"/>
        <end position="943"/>
    </location>
</feature>
<feature type="region of interest" description="Disordered" evidence="1">
    <location>
        <begin position="619"/>
        <end position="667"/>
    </location>
</feature>
<feature type="region of interest" description="Disordered" evidence="1">
    <location>
        <begin position="504"/>
        <end position="523"/>
    </location>
</feature>
<evidence type="ECO:0000313" key="3">
    <source>
        <dbReference type="Proteomes" id="UP000663848"/>
    </source>
</evidence>
<feature type="compositionally biased region" description="Basic residues" evidence="1">
    <location>
        <begin position="632"/>
        <end position="641"/>
    </location>
</feature>
<feature type="region of interest" description="Disordered" evidence="1">
    <location>
        <begin position="217"/>
        <end position="236"/>
    </location>
</feature>
<gene>
    <name evidence="2" type="ORF">QYT958_LOCUS26194</name>
</gene>
<accession>A0A821R5G8</accession>
<dbReference type="Proteomes" id="UP000663848">
    <property type="component" value="Unassembled WGS sequence"/>
</dbReference>
<feature type="region of interest" description="Disordered" evidence="1">
    <location>
        <begin position="696"/>
        <end position="718"/>
    </location>
</feature>
<feature type="non-terminal residue" evidence="2">
    <location>
        <position position="1"/>
    </location>
</feature>
<sequence>MLQHLSATSPYVCDLSRGPIEPANRMASTSTNKLTGLLEPKESISKTRTPLKLLGPEEVPMDTTMTTHDINASLQPVWYTEQTIVDDHHIQQEDNPSMIQEKSLTTLTRSTLPPIQSANTLIDEEDDFVPRQPSLMHKSSTFTIESPMKVDLASDDLEKENIIKDDPMPSMTAPSDESFRALEHLLGLGSATTTMRESPKPNHDTLSLTVVTPTDIINSTRRSSHKARSSAPASRFLRSSCRRISTDSAAQNSLVQEQTATNNECFINNEDEVDKDQQQGFIDIVSVPEEDESEQEKSMSVTLNTNSPKQSNASYATSPKQANASYVNSPKQGNVSNVNTPKQRNVSYVNSPKQSNTSKFNSPKQGNTSKFNSPKQGNTSNLDLSKQIDESYQSVASEQPQIGSPSQELAPLLSREYTYNTPKRRSSKPNGSVLNATTNSTILTQQKTVNEEQQFKSPSVASKSMLNILLTQPTEQTILSPMESAVNSPAIASKSMLGVLLTQKEERTSTRKSKAALTPAQSPSLASKSMLEVLLTKPTQTEQRTSTRKSKAALTPVSSATNSPSIVSKSMLGVLLTKPTQTEERPSTRNSKILKPTPSVVSKSMLNILLTQPTDVEQSALHDTLTTSVKPSPRRTSRGTKRLSANLTPRASINPLHSSTPSSTTRHKSLQMVSIGEQEQVLTTALTQQEIEIVQVDDSHEESIRQSTPPSRTMDAGVQTTPSLNMVTRRYFDSLDQESTSLFEMNKSSSSVMVEEKQITPLQTKIIMNLKRNVRFQLTPTTDARLTEKEKLEETLRGLKPDVVINPTPVVAQVVKAEVKKPVKRLKKASKPKKKLLTKKKKTTAIKKPIENIPQEVQHISRKKDSKTKVESTPSKKASQRKRASSEVVVEAVTAKRSKVSKPAEARVTSSKVRTASASIKKSKVESTKRQRSASKTNEKKKA</sequence>
<evidence type="ECO:0000256" key="1">
    <source>
        <dbReference type="SAM" id="MobiDB-lite"/>
    </source>
</evidence>
<comment type="caution">
    <text evidence="2">The sequence shown here is derived from an EMBL/GenBank/DDBJ whole genome shotgun (WGS) entry which is preliminary data.</text>
</comment>
<feature type="compositionally biased region" description="Polar residues" evidence="1">
    <location>
        <begin position="298"/>
        <end position="382"/>
    </location>
</feature>
<feature type="compositionally biased region" description="Polar residues" evidence="1">
    <location>
        <begin position="556"/>
        <end position="565"/>
    </location>
</feature>
<feature type="non-terminal residue" evidence="2">
    <location>
        <position position="943"/>
    </location>
</feature>
<feature type="compositionally biased region" description="Polar residues" evidence="1">
    <location>
        <begin position="908"/>
        <end position="920"/>
    </location>
</feature>
<organism evidence="2 3">
    <name type="scientific">Rotaria socialis</name>
    <dbReference type="NCBI Taxonomy" id="392032"/>
    <lineage>
        <taxon>Eukaryota</taxon>
        <taxon>Metazoa</taxon>
        <taxon>Spiralia</taxon>
        <taxon>Gnathifera</taxon>
        <taxon>Rotifera</taxon>
        <taxon>Eurotatoria</taxon>
        <taxon>Bdelloidea</taxon>
        <taxon>Philodinida</taxon>
        <taxon>Philodinidae</taxon>
        <taxon>Rotaria</taxon>
    </lineage>
</organism>
<evidence type="ECO:0000313" key="2">
    <source>
        <dbReference type="EMBL" id="CAF4837940.1"/>
    </source>
</evidence>
<protein>
    <submittedName>
        <fullName evidence="2">Uncharacterized protein</fullName>
    </submittedName>
</protein>
<reference evidence="2" key="1">
    <citation type="submission" date="2021-02" db="EMBL/GenBank/DDBJ databases">
        <authorList>
            <person name="Nowell W R."/>
        </authorList>
    </citation>
    <scope>NUCLEOTIDE SEQUENCE</scope>
</reference>
<proteinExistence type="predicted"/>
<feature type="region of interest" description="Disordered" evidence="1">
    <location>
        <begin position="537"/>
        <end position="565"/>
    </location>
</feature>
<dbReference type="EMBL" id="CAJOBR010006151">
    <property type="protein sequence ID" value="CAF4837940.1"/>
    <property type="molecule type" value="Genomic_DNA"/>
</dbReference>
<feature type="compositionally biased region" description="Polar residues" evidence="1">
    <location>
        <begin position="643"/>
        <end position="664"/>
    </location>
</feature>
<feature type="region of interest" description="Disordered" evidence="1">
    <location>
        <begin position="288"/>
        <end position="382"/>
    </location>
</feature>
<name>A0A821R5G8_9BILA</name>
<dbReference type="AlphaFoldDB" id="A0A821R5G8"/>